<keyword evidence="2" id="KW-1185">Reference proteome</keyword>
<dbReference type="GO" id="GO:0016787">
    <property type="term" value="F:hydrolase activity"/>
    <property type="evidence" value="ECO:0007669"/>
    <property type="project" value="UniProtKB-KW"/>
</dbReference>
<proteinExistence type="predicted"/>
<dbReference type="AlphaFoldDB" id="M1Z186"/>
<name>M1Z186_NITG3</name>
<accession>M1Z186</accession>
<reference evidence="1 2" key="1">
    <citation type="journal article" date="2013" name="Front. Microbiol.">
        <title>The genome of Nitrospina gracilis illuminates the metabolism and evolution of the major marine nitrite oxidizer.</title>
        <authorList>
            <person name="Luecker S."/>
            <person name="Nowka B."/>
            <person name="Rattei T."/>
            <person name="Spieck E."/>
            <person name="and Daims H."/>
        </authorList>
    </citation>
    <scope>NUCLEOTIDE SEQUENCE [LARGE SCALE GENOMIC DNA]</scope>
    <source>
        <strain evidence="1 2">3/211</strain>
    </source>
</reference>
<dbReference type="STRING" id="1266370.NITGR_610022"/>
<dbReference type="Proteomes" id="UP000011704">
    <property type="component" value="Unassembled WGS sequence"/>
</dbReference>
<dbReference type="EMBL" id="CAQJ01000068">
    <property type="protein sequence ID" value="CCQ91264.1"/>
    <property type="molecule type" value="Genomic_DNA"/>
</dbReference>
<dbReference type="RefSeq" id="WP_005009731.1">
    <property type="nucleotide sequence ID" value="NZ_HG422173.1"/>
</dbReference>
<keyword evidence="1" id="KW-0378">Hydrolase</keyword>
<sequence>MDTLPCLITVPHGGTRVPDFLAGRFILPAKDLFDDIDPCTRDIYALSERVSVWKDTDVARPVVDLNRDAGDRPPANPDGVVKTHTCFGVPVYDPAQPMDEALAEKLIATFHRPFHGFIEDTLKTRKDLQIAFDCHTMSELAPPISPDAGKPRPTFCLGNRFGETCPDVIANVFADCLRKVFHLPAREVSLNQPFAGGHITRTYGNRPIPWIQIEMNRKLYLKEPWFDRKELSVDPNRLQFLRNGMGEALRLFFETCDALG</sequence>
<dbReference type="Pfam" id="PF05013">
    <property type="entry name" value="FGase"/>
    <property type="match status" value="1"/>
</dbReference>
<evidence type="ECO:0000313" key="1">
    <source>
        <dbReference type="EMBL" id="CCQ91264.1"/>
    </source>
</evidence>
<organism evidence="1 2">
    <name type="scientific">Nitrospina gracilis (strain 3/211)</name>
    <dbReference type="NCBI Taxonomy" id="1266370"/>
    <lineage>
        <taxon>Bacteria</taxon>
        <taxon>Pseudomonadati</taxon>
        <taxon>Nitrospinota/Tectimicrobiota group</taxon>
        <taxon>Nitrospinota</taxon>
        <taxon>Nitrospinia</taxon>
        <taxon>Nitrospinales</taxon>
        <taxon>Nitrospinaceae</taxon>
        <taxon>Nitrospina</taxon>
    </lineage>
</organism>
<dbReference type="OrthoDB" id="9802050at2"/>
<dbReference type="InParanoid" id="M1Z186"/>
<gene>
    <name evidence="1" type="ORF">NITGR_610022</name>
</gene>
<evidence type="ECO:0000313" key="2">
    <source>
        <dbReference type="Proteomes" id="UP000011704"/>
    </source>
</evidence>
<dbReference type="HOGENOM" id="CLU_069318_2_0_0"/>
<dbReference type="SUPFAM" id="SSF53187">
    <property type="entry name" value="Zn-dependent exopeptidases"/>
    <property type="match status" value="1"/>
</dbReference>
<comment type="caution">
    <text evidence="1">The sequence shown here is derived from an EMBL/GenBank/DDBJ whole genome shotgun (WGS) entry which is preliminary data.</text>
</comment>
<dbReference type="InterPro" id="IPR007709">
    <property type="entry name" value="N-FG_amidohydro"/>
</dbReference>
<protein>
    <submittedName>
        <fullName evidence="1">N-formylglutamate amidohydrolase</fullName>
    </submittedName>
</protein>
<dbReference type="Gene3D" id="3.40.630.40">
    <property type="entry name" value="Zn-dependent exopeptidases"/>
    <property type="match status" value="1"/>
</dbReference>